<feature type="transmembrane region" description="Helical" evidence="1">
    <location>
        <begin position="22"/>
        <end position="51"/>
    </location>
</feature>
<protein>
    <recommendedName>
        <fullName evidence="4">Transmembrane protein</fullName>
    </recommendedName>
</protein>
<dbReference type="Proteomes" id="UP000051863">
    <property type="component" value="Unassembled WGS sequence"/>
</dbReference>
<comment type="caution">
    <text evidence="2">The sequence shown here is derived from an EMBL/GenBank/DDBJ whole genome shotgun (WGS) entry which is preliminary data.</text>
</comment>
<keyword evidence="1" id="KW-1133">Transmembrane helix</keyword>
<feature type="transmembrane region" description="Helical" evidence="1">
    <location>
        <begin position="58"/>
        <end position="79"/>
    </location>
</feature>
<accession>A0A0R0BVS3</accession>
<evidence type="ECO:0000313" key="3">
    <source>
        <dbReference type="Proteomes" id="UP000051863"/>
    </source>
</evidence>
<dbReference type="EMBL" id="LDJJ01000101">
    <property type="protein sequence ID" value="KRG61692.1"/>
    <property type="molecule type" value="Genomic_DNA"/>
</dbReference>
<sequence>MFALLGLGVTLPEPLTLFDLALLLPVMAIVSVFIGYIGLLFICIPVMALLFWARRLDAVRLCFFSTVIGAGLWTATSMFGGGRPPESQDLFSPLLMGGLCSLGVTAVFCVLGRIPLQARDSQ</sequence>
<evidence type="ECO:0000313" key="2">
    <source>
        <dbReference type="EMBL" id="KRG61692.1"/>
    </source>
</evidence>
<proteinExistence type="predicted"/>
<gene>
    <name evidence="2" type="ORF">ABB27_18840</name>
</gene>
<dbReference type="PATRIC" id="fig|405446.3.peg.153"/>
<evidence type="ECO:0000256" key="1">
    <source>
        <dbReference type="SAM" id="Phobius"/>
    </source>
</evidence>
<keyword evidence="1" id="KW-0812">Transmembrane</keyword>
<name>A0A0R0BVS3_9GAMM</name>
<feature type="transmembrane region" description="Helical" evidence="1">
    <location>
        <begin position="91"/>
        <end position="112"/>
    </location>
</feature>
<organism evidence="2 3">
    <name type="scientific">Stenotrophomonas terrae</name>
    <dbReference type="NCBI Taxonomy" id="405446"/>
    <lineage>
        <taxon>Bacteria</taxon>
        <taxon>Pseudomonadati</taxon>
        <taxon>Pseudomonadota</taxon>
        <taxon>Gammaproteobacteria</taxon>
        <taxon>Lysobacterales</taxon>
        <taxon>Lysobacteraceae</taxon>
        <taxon>Stenotrophomonas</taxon>
    </lineage>
</organism>
<dbReference type="AlphaFoldDB" id="A0A0R0BVS3"/>
<keyword evidence="1" id="KW-0472">Membrane</keyword>
<evidence type="ECO:0008006" key="4">
    <source>
        <dbReference type="Google" id="ProtNLM"/>
    </source>
</evidence>
<reference evidence="2 3" key="1">
    <citation type="submission" date="2015-05" db="EMBL/GenBank/DDBJ databases">
        <title>Genome sequencing and analysis of members of genus Stenotrophomonas.</title>
        <authorList>
            <person name="Patil P.P."/>
            <person name="Midha S."/>
            <person name="Patil P.B."/>
        </authorList>
    </citation>
    <scope>NUCLEOTIDE SEQUENCE [LARGE SCALE GENOMIC DNA]</scope>
    <source>
        <strain evidence="2 3">DSM 18941</strain>
    </source>
</reference>
<keyword evidence="3" id="KW-1185">Reference proteome</keyword>